<reference evidence="2 3" key="1">
    <citation type="submission" date="2016-05" db="EMBL/GenBank/DDBJ databases">
        <title>Genomic Taxonomy of the Vibrionaceae.</title>
        <authorList>
            <person name="Gomez-Gil B."/>
            <person name="Enciso-Ibarra J."/>
        </authorList>
    </citation>
    <scope>NUCLEOTIDE SEQUENCE [LARGE SCALE GENOMIC DNA]</scope>
    <source>
        <strain evidence="2 3">CAIM 1920</strain>
    </source>
</reference>
<protein>
    <submittedName>
        <fullName evidence="2">Glycosyl hydrolase</fullName>
    </submittedName>
</protein>
<dbReference type="Pfam" id="PF11308">
    <property type="entry name" value="Glyco_hydro_129"/>
    <property type="match status" value="1"/>
</dbReference>
<comment type="caution">
    <text evidence="2">The sequence shown here is derived from an EMBL/GenBank/DDBJ whole genome shotgun (WGS) entry which is preliminary data.</text>
</comment>
<dbReference type="Proteomes" id="UP000094936">
    <property type="component" value="Unassembled WGS sequence"/>
</dbReference>
<feature type="signal peptide" evidence="1">
    <location>
        <begin position="1"/>
        <end position="24"/>
    </location>
</feature>
<feature type="chain" id="PRO_5008673024" evidence="1">
    <location>
        <begin position="25"/>
        <end position="756"/>
    </location>
</feature>
<keyword evidence="1" id="KW-0732">Signal</keyword>
<dbReference type="STRING" id="1080227.A8L45_17815"/>
<dbReference type="OrthoDB" id="3222930at2"/>
<keyword evidence="2" id="KW-0378">Hydrolase</keyword>
<dbReference type="InterPro" id="IPR021459">
    <property type="entry name" value="GH101-related"/>
</dbReference>
<organism evidence="2 3">
    <name type="scientific">Veronia pacifica</name>
    <dbReference type="NCBI Taxonomy" id="1080227"/>
    <lineage>
        <taxon>Bacteria</taxon>
        <taxon>Pseudomonadati</taxon>
        <taxon>Pseudomonadota</taxon>
        <taxon>Gammaproteobacteria</taxon>
        <taxon>Vibrionales</taxon>
        <taxon>Vibrionaceae</taxon>
        <taxon>Veronia</taxon>
    </lineage>
</organism>
<accession>A0A1C3EDA6</accession>
<dbReference type="GO" id="GO:0016787">
    <property type="term" value="F:hydrolase activity"/>
    <property type="evidence" value="ECO:0007669"/>
    <property type="project" value="UniProtKB-KW"/>
</dbReference>
<dbReference type="AlphaFoldDB" id="A0A1C3EDA6"/>
<keyword evidence="3" id="KW-1185">Reference proteome</keyword>
<proteinExistence type="predicted"/>
<sequence length="756" mass="86009">MLPNQKLKRAAVAAAVLFSMNASASDISLTDKLNHITVSPQNLAILWNKLEVNTGALRVNQEEQTVSNLVVYSSKKATWTLLPSGIRVSAFLDRGDLELTFTAPESIAIKRNAPVALTWFDLAEQPTDTLLLPFSEGMRVPTDNKTWASYLVDEYSGSDTVHNLKMPFWTAEQDDKFITYHVVTATNNELTFLNTKPHIDMSAKHHFTVLNKNEPFTVRITVGNDWLDGAKAYRNWREVNHLSSTLSEKRKQDANVEKLIGASHVYMFGKSLLSSSDVSDWWGLKDWYFSVPGISHTDEVSRELKNLKKGRDWLDRYQKQVLVDAINVLLKQKFPIGKPTLADNQIEAQYRSAQHQKQWLEKQASNYLIDSHKWGQAMSPQMVSTLKKAGLQKLWLGLSSWMPAFYQPEAVESAKKSGYLVGAYDSYNTAIPAGKNDSWLTAQLPDIVRQQCAIEMADGRKKKGFRGNGFYLNPTCHLDYVKQRVKDVVKYGHLNSLFLDVDATAMVREDFSNKSSEQQMLDGFNDRLDWISRQGNMVLGSEDGNSLTTQGIAFAHGLETVGFGWTDKDMKKNTRSPYFLGRWYPDYKPQFFFKSARVKEPYKTLLFSPEFRIPLYQTVFHDEVINSHHWHSDSLKFSDVKRERDLTSMLYNTPPMVHLARDEASSVNSPRVKALVHYQKGFLAIHTQLWDKKMVKFDWLDKHGVVQQTIFDDGSKIIANFGSAQFLVNGEHIPPYSIFAALSTGKVVKWSADLEN</sequence>
<evidence type="ECO:0000313" key="2">
    <source>
        <dbReference type="EMBL" id="ODA31218.1"/>
    </source>
</evidence>
<name>A0A1C3EDA6_9GAMM</name>
<evidence type="ECO:0000256" key="1">
    <source>
        <dbReference type="SAM" id="SignalP"/>
    </source>
</evidence>
<dbReference type="EMBL" id="LYBM01000039">
    <property type="protein sequence ID" value="ODA31218.1"/>
    <property type="molecule type" value="Genomic_DNA"/>
</dbReference>
<gene>
    <name evidence="2" type="ORF">A8L45_17815</name>
</gene>
<evidence type="ECO:0000313" key="3">
    <source>
        <dbReference type="Proteomes" id="UP000094936"/>
    </source>
</evidence>
<dbReference type="RefSeq" id="WP_068904717.1">
    <property type="nucleotide sequence ID" value="NZ_JBHUIF010000029.1"/>
</dbReference>